<organism evidence="2 3">
    <name type="scientific">Tilletiopsis washingtonensis</name>
    <dbReference type="NCBI Taxonomy" id="58919"/>
    <lineage>
        <taxon>Eukaryota</taxon>
        <taxon>Fungi</taxon>
        <taxon>Dikarya</taxon>
        <taxon>Basidiomycota</taxon>
        <taxon>Ustilaginomycotina</taxon>
        <taxon>Exobasidiomycetes</taxon>
        <taxon>Entylomatales</taxon>
        <taxon>Entylomatales incertae sedis</taxon>
        <taxon>Tilletiopsis</taxon>
    </lineage>
</organism>
<sequence>MTVTWKRRAGVRGLISECCDAGPGEQLGLAGTSSVRRSNTSILVRRRRRTTSNASSMRSGREEDAAMKRSSSGESRSREASSSSVRLEPPEPREWSKERFLEVAASYRTHGRELKHRGDQRLREASSAQLSLTQPSQASLLAALEQTDALLLYVYGFWCEDQAATSGSVPHACVAHNWASLFGLLKYVHACHERNGTKALAGLCRLLEAVVLRRLAEHEQRLLSHRLQKLAAQAASSAGSASAAGSPSANIEVTAPSPASAHSADTTAATVPAELISALADAARSMAKSVADSERSNKLFAQARVALSASVLEAHYPEVYAASLASSQMEAWRDASRLDPAAIGLTSKEDSSAARWAWPLEHVTPLPHFVTFGRALLRETAATTRLNFRPARVLPSSSSRS</sequence>
<dbReference type="OrthoDB" id="2595549at2759"/>
<dbReference type="STRING" id="58919.A0A316ZIF5"/>
<proteinExistence type="predicted"/>
<evidence type="ECO:0000256" key="1">
    <source>
        <dbReference type="SAM" id="MobiDB-lite"/>
    </source>
</evidence>
<keyword evidence="3" id="KW-1185">Reference proteome</keyword>
<accession>A0A316ZIF5</accession>
<feature type="region of interest" description="Disordered" evidence="1">
    <location>
        <begin position="22"/>
        <end position="91"/>
    </location>
</feature>
<dbReference type="RefSeq" id="XP_025600384.1">
    <property type="nucleotide sequence ID" value="XM_025739464.1"/>
</dbReference>
<reference evidence="2 3" key="1">
    <citation type="journal article" date="2018" name="Mol. Biol. Evol.">
        <title>Broad Genomic Sampling Reveals a Smut Pathogenic Ancestry of the Fungal Clade Ustilaginomycotina.</title>
        <authorList>
            <person name="Kijpornyongpan T."/>
            <person name="Mondo S.J."/>
            <person name="Barry K."/>
            <person name="Sandor L."/>
            <person name="Lee J."/>
            <person name="Lipzen A."/>
            <person name="Pangilinan J."/>
            <person name="LaButti K."/>
            <person name="Hainaut M."/>
            <person name="Henrissat B."/>
            <person name="Grigoriev I.V."/>
            <person name="Spatafora J.W."/>
            <person name="Aime M.C."/>
        </authorList>
    </citation>
    <scope>NUCLEOTIDE SEQUENCE [LARGE SCALE GENOMIC DNA]</scope>
    <source>
        <strain evidence="2 3">MCA 4186</strain>
    </source>
</reference>
<feature type="compositionally biased region" description="Low complexity" evidence="1">
    <location>
        <begin position="69"/>
        <end position="86"/>
    </location>
</feature>
<protein>
    <submittedName>
        <fullName evidence="2">Uncharacterized protein</fullName>
    </submittedName>
</protein>
<dbReference type="AlphaFoldDB" id="A0A316ZIF5"/>
<dbReference type="Proteomes" id="UP000245946">
    <property type="component" value="Unassembled WGS sequence"/>
</dbReference>
<evidence type="ECO:0000313" key="3">
    <source>
        <dbReference type="Proteomes" id="UP000245946"/>
    </source>
</evidence>
<dbReference type="GeneID" id="37267010"/>
<gene>
    <name evidence="2" type="ORF">FA09DRAFT_206253</name>
</gene>
<name>A0A316ZIF5_9BASI</name>
<evidence type="ECO:0000313" key="2">
    <source>
        <dbReference type="EMBL" id="PWO00106.1"/>
    </source>
</evidence>
<feature type="region of interest" description="Disordered" evidence="1">
    <location>
        <begin position="241"/>
        <end position="266"/>
    </location>
</feature>
<dbReference type="EMBL" id="KZ819286">
    <property type="protein sequence ID" value="PWO00106.1"/>
    <property type="molecule type" value="Genomic_DNA"/>
</dbReference>